<sequence length="60" mass="7198">MDANNTQLTELLDRTDSAFKQLMQDPNSSECSHAYENAKQELDYFLFNMRDELKKKYRNF</sequence>
<organism evidence="1 2">
    <name type="scientific">Aliiglaciecola litoralis</name>
    <dbReference type="NCBI Taxonomy" id="582857"/>
    <lineage>
        <taxon>Bacteria</taxon>
        <taxon>Pseudomonadati</taxon>
        <taxon>Pseudomonadota</taxon>
        <taxon>Gammaproteobacteria</taxon>
        <taxon>Alteromonadales</taxon>
        <taxon>Alteromonadaceae</taxon>
        <taxon>Aliiglaciecola</taxon>
    </lineage>
</organism>
<reference evidence="1 2" key="1">
    <citation type="journal article" date="2019" name="Int. J. Syst. Evol. Microbiol.">
        <title>The Global Catalogue of Microorganisms (GCM) 10K type strain sequencing project: providing services to taxonomists for standard genome sequencing and annotation.</title>
        <authorList>
            <consortium name="The Broad Institute Genomics Platform"/>
            <consortium name="The Broad Institute Genome Sequencing Center for Infectious Disease"/>
            <person name="Wu L."/>
            <person name="Ma J."/>
        </authorList>
    </citation>
    <scope>NUCLEOTIDE SEQUENCE [LARGE SCALE GENOMIC DNA]</scope>
    <source>
        <strain evidence="1 2">JCM 15896</strain>
    </source>
</reference>
<proteinExistence type="predicted"/>
<comment type="caution">
    <text evidence="1">The sequence shown here is derived from an EMBL/GenBank/DDBJ whole genome shotgun (WGS) entry which is preliminary data.</text>
</comment>
<gene>
    <name evidence="1" type="ORF">GCM10009114_33940</name>
</gene>
<name>A0ABN1LSN5_9ALTE</name>
<accession>A0ABN1LSN5</accession>
<dbReference type="Proteomes" id="UP001500359">
    <property type="component" value="Unassembled WGS sequence"/>
</dbReference>
<keyword evidence="2" id="KW-1185">Reference proteome</keyword>
<evidence type="ECO:0000313" key="2">
    <source>
        <dbReference type="Proteomes" id="UP001500359"/>
    </source>
</evidence>
<dbReference type="EMBL" id="BAAAFD010000013">
    <property type="protein sequence ID" value="GAA0859658.1"/>
    <property type="molecule type" value="Genomic_DNA"/>
</dbReference>
<protein>
    <submittedName>
        <fullName evidence="1">Uncharacterized protein</fullName>
    </submittedName>
</protein>
<dbReference type="RefSeq" id="WP_343862154.1">
    <property type="nucleotide sequence ID" value="NZ_BAAAFD010000013.1"/>
</dbReference>
<evidence type="ECO:0000313" key="1">
    <source>
        <dbReference type="EMBL" id="GAA0859658.1"/>
    </source>
</evidence>